<feature type="compositionally biased region" description="Low complexity" evidence="1">
    <location>
        <begin position="1177"/>
        <end position="1192"/>
    </location>
</feature>
<sequence length="1198" mass="132743">MTIPPGPCPVPGCVPYILNVDKHLKGHKDLTQAQFERRRNRAKRDAAMAALERLRASNPQPAMVSRLDLQSEDPGEGPSQPRTCRRCWDLLKKNRDLEAQVTVLKARVRLYKRKPRPSSSTRPQQPQPQPPSSSSSSSSSSSPEEEEPIRPLLITSSPEEEEPTRPQQPQLQPQLQPQPTSSSSSEPTRPQQPQPAPEEPTRPQQPQLQPQPTSSSSSEPTRPQQPQPAPEEPTRPQQPQLQPQPTSSSSSEPTRPQQPQPAPEEPTRPQQPQPTSSSSSSEPTRPQQPQPAPEEPTRPQQLQPQPAPSSSEEEEPTRPLQPQPTSPSSEPTRPQQPQPQPTSSSDEEEPIRPLLITSSSEEEEDLLRRKIWRNRRRGRSRGSKLKDVLLGTSLDSYVQDYADFVFCPEGTQKMKENAVSKASRAKIFLKFLQLGWSSINYWTWEFLFNIPLIKIYPRILRKVGLAPTTVILYVGQAISFLEFFRSTPPKHSRVTGGQTTLVTRELRKLHRDLGRTVLGHQALVKQGKGLKLIAREDLARCQALARAKMPSLLEDIEKAAPRDPRTRYRFYGYLAAYLTSIYGHRTGVLTRMRVKEVKEAIGDDERGYLINVMEHKTVRKFGTAQLYLNAEEHAWFRTWLRLRSRAVPKNPYFFSSLGRGEAKDLVRYFRMAWAEMGLKGAPSFMDIRTAVSTYNFESNDKEVRHNLSSFMCHSASTQERFYALHKNLKRAKQIRDLFVCLALKDDKTAAPAAAPPAAAGPGEVEGDSKAEKPKKMTAAIKKIVKTVKVKVGLSPNIPIHPKVSQLDPKVSQLDPKVSQVDPKVSQVTPKYPKLLASPAEPAYPLSCPGTPAEVSWSWYTRGGFMVLGHPRRFRGPGYPQSIPIRSKASQVTPKYPNSLQSVPSYAKVSQFTPKYPKLHQSIPSRPKSCPQSIPIRSKASQVTPKYPNSLQSVPSYAKVSQFTPKYPKLHQSIPSRPKSYPQSIPIRSKASQVTPKYPNSPQGVPSQAKVSQFAPKYPGLPQSMPKRTKVPRSEGPETTESPPNGPLRSDDRFARQDRYGPPPEFPLASPCPGIVHHLSGPIARAHAPPPRRRAGGEGAPSRGARTRGANPPSAPERAQRALKSTAPGSGEVRAEGRCKARGRSREPPSPPSLSKPTQSRSRRTACGGNAPGGGRPAPGRGPARGSSRTSAAVPDPPS</sequence>
<feature type="compositionally biased region" description="Low complexity" evidence="1">
    <location>
        <begin position="202"/>
        <end position="222"/>
    </location>
</feature>
<gene>
    <name evidence="2" type="ORF">D9C73_027841</name>
</gene>
<feature type="region of interest" description="Disordered" evidence="1">
    <location>
        <begin position="967"/>
        <end position="1198"/>
    </location>
</feature>
<feature type="compositionally biased region" description="Low complexity" evidence="1">
    <location>
        <begin position="273"/>
        <end position="285"/>
    </location>
</feature>
<name>A0A4U5TW88_COLLU</name>
<feature type="compositionally biased region" description="Low complexity" evidence="1">
    <location>
        <begin position="165"/>
        <end position="189"/>
    </location>
</feature>
<evidence type="ECO:0000256" key="1">
    <source>
        <dbReference type="SAM" id="MobiDB-lite"/>
    </source>
</evidence>
<keyword evidence="3" id="KW-1185">Reference proteome</keyword>
<reference evidence="2 3" key="1">
    <citation type="submission" date="2019-01" db="EMBL/GenBank/DDBJ databases">
        <title>Genome Assembly of Collichthys lucidus.</title>
        <authorList>
            <person name="Cai M."/>
            <person name="Xiao S."/>
        </authorList>
    </citation>
    <scope>NUCLEOTIDE SEQUENCE [LARGE SCALE GENOMIC DNA]</scope>
    <source>
        <strain evidence="2">JT15FE1705JMU</strain>
        <tissue evidence="2">Muscle</tissue>
    </source>
</reference>
<feature type="compositionally biased region" description="Basic and acidic residues" evidence="1">
    <location>
        <begin position="1048"/>
        <end position="1058"/>
    </location>
</feature>
<dbReference type="PANTHER" id="PTHR45725">
    <property type="entry name" value="FORMIN HOMOLOGY 2 FAMILY MEMBER"/>
    <property type="match status" value="1"/>
</dbReference>
<feature type="compositionally biased region" description="Basic and acidic residues" evidence="1">
    <location>
        <begin position="1132"/>
        <end position="1146"/>
    </location>
</feature>
<feature type="compositionally biased region" description="Low complexity" evidence="1">
    <location>
        <begin position="298"/>
        <end position="310"/>
    </location>
</feature>
<feature type="compositionally biased region" description="Low complexity" evidence="1">
    <location>
        <begin position="132"/>
        <end position="142"/>
    </location>
</feature>
<proteinExistence type="predicted"/>
<evidence type="ECO:0000313" key="2">
    <source>
        <dbReference type="EMBL" id="TKS65907.1"/>
    </source>
</evidence>
<evidence type="ECO:0000313" key="3">
    <source>
        <dbReference type="Proteomes" id="UP000298787"/>
    </source>
</evidence>
<feature type="region of interest" description="Disordered" evidence="1">
    <location>
        <begin position="108"/>
        <end position="360"/>
    </location>
</feature>
<accession>A0A4U5TW88</accession>
<feature type="compositionally biased region" description="Pro residues" evidence="1">
    <location>
        <begin position="256"/>
        <end position="272"/>
    </location>
</feature>
<feature type="compositionally biased region" description="Polar residues" evidence="1">
    <location>
        <begin position="989"/>
        <end position="1010"/>
    </location>
</feature>
<organism evidence="2 3">
    <name type="scientific">Collichthys lucidus</name>
    <name type="common">Big head croaker</name>
    <name type="synonym">Sciaena lucida</name>
    <dbReference type="NCBI Taxonomy" id="240159"/>
    <lineage>
        <taxon>Eukaryota</taxon>
        <taxon>Metazoa</taxon>
        <taxon>Chordata</taxon>
        <taxon>Craniata</taxon>
        <taxon>Vertebrata</taxon>
        <taxon>Euteleostomi</taxon>
        <taxon>Actinopterygii</taxon>
        <taxon>Neopterygii</taxon>
        <taxon>Teleostei</taxon>
        <taxon>Neoteleostei</taxon>
        <taxon>Acanthomorphata</taxon>
        <taxon>Eupercaria</taxon>
        <taxon>Sciaenidae</taxon>
        <taxon>Collichthys</taxon>
    </lineage>
</organism>
<feature type="compositionally biased region" description="Low complexity" evidence="1">
    <location>
        <begin position="235"/>
        <end position="255"/>
    </location>
</feature>
<dbReference type="Proteomes" id="UP000298787">
    <property type="component" value="Unassembled WGS sequence"/>
</dbReference>
<dbReference type="EMBL" id="ML241204">
    <property type="protein sequence ID" value="TKS65907.1"/>
    <property type="molecule type" value="Genomic_DNA"/>
</dbReference>
<dbReference type="AlphaFoldDB" id="A0A4U5TW88"/>
<feature type="compositionally biased region" description="Low complexity" evidence="1">
    <location>
        <begin position="751"/>
        <end position="762"/>
    </location>
</feature>
<protein>
    <submittedName>
        <fullName evidence="2">Proteoglycan 4</fullName>
    </submittedName>
</protein>
<feature type="region of interest" description="Disordered" evidence="1">
    <location>
        <begin position="751"/>
        <end position="773"/>
    </location>
</feature>
<dbReference type="InterPro" id="IPR051425">
    <property type="entry name" value="Formin_Homology"/>
</dbReference>
<feature type="compositionally biased region" description="Polar residues" evidence="1">
    <location>
        <begin position="938"/>
        <end position="949"/>
    </location>
</feature>
<dbReference type="PANTHER" id="PTHR45725:SF1">
    <property type="entry name" value="DISHEVELLED ASSOCIATED ACTIVATOR OF MORPHOGENESIS, ISOFORM D"/>
    <property type="match status" value="1"/>
</dbReference>
<feature type="region of interest" description="Disordered" evidence="1">
    <location>
        <begin position="917"/>
        <end position="949"/>
    </location>
</feature>